<dbReference type="EMBL" id="AP027731">
    <property type="protein sequence ID" value="BDZ46870.1"/>
    <property type="molecule type" value="Genomic_DNA"/>
</dbReference>
<evidence type="ECO:0000313" key="1">
    <source>
        <dbReference type="EMBL" id="BDZ46870.1"/>
    </source>
</evidence>
<dbReference type="RefSeq" id="WP_350226781.1">
    <property type="nucleotide sequence ID" value="NZ_AP027731.1"/>
</dbReference>
<proteinExistence type="predicted"/>
<dbReference type="Pfam" id="PF13692">
    <property type="entry name" value="Glyco_trans_1_4"/>
    <property type="match status" value="1"/>
</dbReference>
<protein>
    <submittedName>
        <fullName evidence="1">Glycosyl transferase</fullName>
    </submittedName>
</protein>
<reference evidence="2" key="1">
    <citation type="journal article" date="2019" name="Int. J. Syst. Evol. Microbiol.">
        <title>The Global Catalogue of Microorganisms (GCM) 10K type strain sequencing project: providing services to taxonomists for standard genome sequencing and annotation.</title>
        <authorList>
            <consortium name="The Broad Institute Genomics Platform"/>
            <consortium name="The Broad Institute Genome Sequencing Center for Infectious Disease"/>
            <person name="Wu L."/>
            <person name="Ma J."/>
        </authorList>
    </citation>
    <scope>NUCLEOTIDE SEQUENCE [LARGE SCALE GENOMIC DNA]</scope>
    <source>
        <strain evidence="2">NBRC 108725</strain>
    </source>
</reference>
<name>A0ABM8GEZ5_9MICO</name>
<keyword evidence="1" id="KW-0808">Transferase</keyword>
<gene>
    <name evidence="1" type="ORF">GCM10025866_27790</name>
</gene>
<dbReference type="PANTHER" id="PTHR12526">
    <property type="entry name" value="GLYCOSYLTRANSFERASE"/>
    <property type="match status" value="1"/>
</dbReference>
<dbReference type="Proteomes" id="UP001321498">
    <property type="component" value="Chromosome"/>
</dbReference>
<accession>A0ABM8GEZ5</accession>
<organism evidence="1 2">
    <name type="scientific">Naasia aerilata</name>
    <dbReference type="NCBI Taxonomy" id="1162966"/>
    <lineage>
        <taxon>Bacteria</taxon>
        <taxon>Bacillati</taxon>
        <taxon>Actinomycetota</taxon>
        <taxon>Actinomycetes</taxon>
        <taxon>Micrococcales</taxon>
        <taxon>Microbacteriaceae</taxon>
        <taxon>Naasia</taxon>
    </lineage>
</organism>
<dbReference type="PANTHER" id="PTHR12526:SF630">
    <property type="entry name" value="GLYCOSYLTRANSFERASE"/>
    <property type="match status" value="1"/>
</dbReference>
<keyword evidence="2" id="KW-1185">Reference proteome</keyword>
<dbReference type="Gene3D" id="3.40.50.2000">
    <property type="entry name" value="Glycogen Phosphorylase B"/>
    <property type="match status" value="1"/>
</dbReference>
<evidence type="ECO:0000313" key="2">
    <source>
        <dbReference type="Proteomes" id="UP001321498"/>
    </source>
</evidence>
<sequence length="441" mass="48473">MASSYAAAARGVPAAGLPAFELGEPVATWLRGYLPQLAEWTFQPRPQLNLGHSLPRPTTTMELRSPMSTELIVLSHLRWDWVWQRPQQLVSRFSSGSFRKTWFVEEPMPSADPDSSRNRLRSTEVDGLTRVWLEIPDPGHHVGFFDEVMPDYIEQLPELVGPPRGERVVWIYTPLALEAALALNPTTLVYDVMDDLAAFKDAAPELVVRQRQALRKADVVFAGGRSLHRSVVKQGRSDAELFPSGVSTRDYAVAAQGRTPRTGRPVAGYVGVLDERLDLQLVADLAAASPEWDIRMIGPVTKIDPATLPQAPNISYLGFQPYSALAGHMADLDVAIMPFALNEATKSISPTKTLEYLASGLPIVSTRVPDVVSDFSEVVTFADDGAGFAAALETVRGMATSHPGREARRLLKHHDWDRIAERMEQLVFRSSVGGTETEATA</sequence>
<dbReference type="GO" id="GO:0016740">
    <property type="term" value="F:transferase activity"/>
    <property type="evidence" value="ECO:0007669"/>
    <property type="project" value="UniProtKB-KW"/>
</dbReference>
<dbReference type="SUPFAM" id="SSF53756">
    <property type="entry name" value="UDP-Glycosyltransferase/glycogen phosphorylase"/>
    <property type="match status" value="1"/>
</dbReference>